<name>A0A100JJ19_STRSC</name>
<reference evidence="3" key="1">
    <citation type="submission" date="2015-11" db="EMBL/GenBank/DDBJ databases">
        <authorList>
            <consortium name="Cross-ministerial Strategic Innovation Promotion Program (SIP) consortium"/>
            <person name="Tomihama T."/>
            <person name="Ikenaga M."/>
            <person name="Sakai M."/>
            <person name="Okubo T."/>
            <person name="Ikeda S."/>
        </authorList>
    </citation>
    <scope>NUCLEOTIDE SEQUENCE [LARGE SCALE GENOMIC DNA]</scope>
    <source>
        <strain evidence="3">S58</strain>
    </source>
</reference>
<comment type="caution">
    <text evidence="2">The sequence shown here is derived from an EMBL/GenBank/DDBJ whole genome shotgun (WGS) entry which is preliminary data.</text>
</comment>
<evidence type="ECO:0000256" key="1">
    <source>
        <dbReference type="SAM" id="MobiDB-lite"/>
    </source>
</evidence>
<dbReference type="Proteomes" id="UP000067448">
    <property type="component" value="Unassembled WGS sequence"/>
</dbReference>
<organism evidence="2 3">
    <name type="scientific">Streptomyces scabiei</name>
    <dbReference type="NCBI Taxonomy" id="1930"/>
    <lineage>
        <taxon>Bacteria</taxon>
        <taxon>Bacillati</taxon>
        <taxon>Actinomycetota</taxon>
        <taxon>Actinomycetes</taxon>
        <taxon>Kitasatosporales</taxon>
        <taxon>Streptomycetaceae</taxon>
        <taxon>Streptomyces</taxon>
    </lineage>
</organism>
<accession>A0A100JJ19</accession>
<reference evidence="2 3" key="2">
    <citation type="journal article" date="2016" name="Genome Announc.">
        <title>Draft Genome Sequences of Streptomyces scabiei S58, Streptomyces turgidiscabies T45, and Streptomyces acidiscabies a10, the Pathogens of Potato Common Scab, Isolated in Japan.</title>
        <authorList>
            <person name="Tomihama T."/>
            <person name="Nishi Y."/>
            <person name="Sakai M."/>
            <person name="Ikenaga M."/>
            <person name="Okubo T."/>
            <person name="Ikeda S."/>
        </authorList>
    </citation>
    <scope>NUCLEOTIDE SEQUENCE [LARGE SCALE GENOMIC DNA]</scope>
    <source>
        <strain evidence="2 3">S58</strain>
    </source>
</reference>
<gene>
    <name evidence="2" type="ORF">SsS58_00784</name>
</gene>
<dbReference type="Gene3D" id="1.10.260.40">
    <property type="entry name" value="lambda repressor-like DNA-binding domains"/>
    <property type="match status" value="1"/>
</dbReference>
<feature type="region of interest" description="Disordered" evidence="1">
    <location>
        <begin position="1"/>
        <end position="29"/>
    </location>
</feature>
<evidence type="ECO:0000313" key="3">
    <source>
        <dbReference type="Proteomes" id="UP000067448"/>
    </source>
</evidence>
<dbReference type="GO" id="GO:0003677">
    <property type="term" value="F:DNA binding"/>
    <property type="evidence" value="ECO:0007669"/>
    <property type="project" value="InterPro"/>
</dbReference>
<dbReference type="AlphaFoldDB" id="A0A100JJ19"/>
<reference evidence="3" key="3">
    <citation type="submission" date="2016-02" db="EMBL/GenBank/DDBJ databases">
        <title>Draft genome of pathogenic Streptomyces sp. in Japan.</title>
        <authorList>
            <person name="Tomihama T."/>
            <person name="Ikenaga M."/>
            <person name="Sakai M."/>
            <person name="Okubo T."/>
            <person name="Ikeda S."/>
        </authorList>
    </citation>
    <scope>NUCLEOTIDE SEQUENCE [LARGE SCALE GENOMIC DNA]</scope>
    <source>
        <strain evidence="3">S58</strain>
    </source>
</reference>
<protein>
    <submittedName>
        <fullName evidence="2">Uncharacterized protein</fullName>
    </submittedName>
</protein>
<evidence type="ECO:0000313" key="2">
    <source>
        <dbReference type="EMBL" id="GAQ60444.1"/>
    </source>
</evidence>
<proteinExistence type="predicted"/>
<dbReference type="EMBL" id="BCMM01000002">
    <property type="protein sequence ID" value="GAQ60444.1"/>
    <property type="molecule type" value="Genomic_DNA"/>
</dbReference>
<dbReference type="InterPro" id="IPR010982">
    <property type="entry name" value="Lambda_DNA-bd_dom_sf"/>
</dbReference>
<sequence>MVMTIDLLPQSPMPSHPRRRDGKTPLPAPEERARLRRAWGLAEGQVADAFGVAVATVRSREAGRSAPRGLLRAA</sequence>